<feature type="compositionally biased region" description="Basic residues" evidence="1">
    <location>
        <begin position="84"/>
        <end position="94"/>
    </location>
</feature>
<organism evidence="2 3">
    <name type="scientific">Araneus ventricosus</name>
    <name type="common">Orbweaver spider</name>
    <name type="synonym">Epeira ventricosa</name>
    <dbReference type="NCBI Taxonomy" id="182803"/>
    <lineage>
        <taxon>Eukaryota</taxon>
        <taxon>Metazoa</taxon>
        <taxon>Ecdysozoa</taxon>
        <taxon>Arthropoda</taxon>
        <taxon>Chelicerata</taxon>
        <taxon>Arachnida</taxon>
        <taxon>Araneae</taxon>
        <taxon>Araneomorphae</taxon>
        <taxon>Entelegynae</taxon>
        <taxon>Araneoidea</taxon>
        <taxon>Araneidae</taxon>
        <taxon>Araneus</taxon>
    </lineage>
</organism>
<dbReference type="AlphaFoldDB" id="A0A4Y2THN9"/>
<feature type="region of interest" description="Disordered" evidence="1">
    <location>
        <begin position="76"/>
        <end position="108"/>
    </location>
</feature>
<evidence type="ECO:0000313" key="3">
    <source>
        <dbReference type="Proteomes" id="UP000499080"/>
    </source>
</evidence>
<name>A0A4Y2THN9_ARAVE</name>
<sequence>MFLQFAKEPESFLDEDCLFVDSKKTQIVEGVSTVLFHPAAIVWKYTDSFEPLTCNIEIMTLVLDMIRCDESPPLKTCGPDIQTRRRTHVRRHHSSPGEKHNNLESSSIPNVGLQKHLHDKKTTGIFVGLKDVNDLQNSKKS</sequence>
<comment type="caution">
    <text evidence="2">The sequence shown here is derived from an EMBL/GenBank/DDBJ whole genome shotgun (WGS) entry which is preliminary data.</text>
</comment>
<dbReference type="Proteomes" id="UP000499080">
    <property type="component" value="Unassembled WGS sequence"/>
</dbReference>
<accession>A0A4Y2THN9</accession>
<keyword evidence="3" id="KW-1185">Reference proteome</keyword>
<dbReference type="EMBL" id="BGPR01028008">
    <property type="protein sequence ID" value="GBN98919.1"/>
    <property type="molecule type" value="Genomic_DNA"/>
</dbReference>
<reference evidence="2 3" key="1">
    <citation type="journal article" date="2019" name="Sci. Rep.">
        <title>Orb-weaving spider Araneus ventricosus genome elucidates the spidroin gene catalogue.</title>
        <authorList>
            <person name="Kono N."/>
            <person name="Nakamura H."/>
            <person name="Ohtoshi R."/>
            <person name="Moran D.A.P."/>
            <person name="Shinohara A."/>
            <person name="Yoshida Y."/>
            <person name="Fujiwara M."/>
            <person name="Mori M."/>
            <person name="Tomita M."/>
            <person name="Arakawa K."/>
        </authorList>
    </citation>
    <scope>NUCLEOTIDE SEQUENCE [LARGE SCALE GENOMIC DNA]</scope>
</reference>
<proteinExistence type="predicted"/>
<gene>
    <name evidence="2" type="ORF">AVEN_10290_1</name>
</gene>
<protein>
    <submittedName>
        <fullName evidence="2">Uncharacterized protein</fullName>
    </submittedName>
</protein>
<evidence type="ECO:0000256" key="1">
    <source>
        <dbReference type="SAM" id="MobiDB-lite"/>
    </source>
</evidence>
<evidence type="ECO:0000313" key="2">
    <source>
        <dbReference type="EMBL" id="GBN98919.1"/>
    </source>
</evidence>